<sequence>MMDWKLPRQGACRCGRVKITVSAAPLVTMACHCTGCQKMSSSAYSLSAAIPAEGFAVTEGEPVIGGLHGADAHHYFCSHCMSWMFTKAEGMDWFVNVRPTLLEGAGDFAPYIETWVGEKLPFAETGAVKSYEALPPMEDYEGLMKEFREWG</sequence>
<keyword evidence="3" id="KW-0862">Zinc</keyword>
<dbReference type="Gene3D" id="3.90.1590.10">
    <property type="entry name" value="glutathione-dependent formaldehyde- activating enzyme (gfa)"/>
    <property type="match status" value="1"/>
</dbReference>
<dbReference type="InterPro" id="IPR011057">
    <property type="entry name" value="Mss4-like_sf"/>
</dbReference>
<dbReference type="PANTHER" id="PTHR33337:SF40">
    <property type="entry name" value="CENP-V_GFA DOMAIN-CONTAINING PROTEIN-RELATED"/>
    <property type="match status" value="1"/>
</dbReference>
<name>A0A1C2DZ30_9HYPH</name>
<evidence type="ECO:0000313" key="6">
    <source>
        <dbReference type="EMBL" id="OCX20008.1"/>
    </source>
</evidence>
<dbReference type="Proteomes" id="UP000094412">
    <property type="component" value="Unassembled WGS sequence"/>
</dbReference>
<comment type="caution">
    <text evidence="6">The sequence shown here is derived from an EMBL/GenBank/DDBJ whole genome shotgun (WGS) entry which is preliminary data.</text>
</comment>
<dbReference type="PROSITE" id="PS51891">
    <property type="entry name" value="CENP_V_GFA"/>
    <property type="match status" value="1"/>
</dbReference>
<accession>A0A1C2DZ30</accession>
<dbReference type="OrthoDB" id="7186766at2"/>
<keyword evidence="7" id="KW-1185">Reference proteome</keyword>
<evidence type="ECO:0000313" key="7">
    <source>
        <dbReference type="Proteomes" id="UP000094412"/>
    </source>
</evidence>
<protein>
    <submittedName>
        <fullName evidence="6">Aldehyde-activating protein</fullName>
    </submittedName>
</protein>
<organism evidence="6 7">
    <name type="scientific">Mesorhizobium hungaricum</name>
    <dbReference type="NCBI Taxonomy" id="1566387"/>
    <lineage>
        <taxon>Bacteria</taxon>
        <taxon>Pseudomonadati</taxon>
        <taxon>Pseudomonadota</taxon>
        <taxon>Alphaproteobacteria</taxon>
        <taxon>Hyphomicrobiales</taxon>
        <taxon>Phyllobacteriaceae</taxon>
        <taxon>Mesorhizobium</taxon>
    </lineage>
</organism>
<evidence type="ECO:0000256" key="2">
    <source>
        <dbReference type="ARBA" id="ARBA00022723"/>
    </source>
</evidence>
<comment type="similarity">
    <text evidence="1">Belongs to the Gfa family.</text>
</comment>
<dbReference type="RefSeq" id="WP_024923715.1">
    <property type="nucleotide sequence ID" value="NZ_MDEO01000030.1"/>
</dbReference>
<dbReference type="STRING" id="1566387.QV13_10500"/>
<reference evidence="6 7" key="1">
    <citation type="submission" date="2016-08" db="EMBL/GenBank/DDBJ databases">
        <title>Whole genome sequence of Mesorhizobium sp. strain UASWS1009 isolated from industrial sewage.</title>
        <authorList>
            <person name="Crovadore J."/>
            <person name="Calmin G."/>
            <person name="Chablais R."/>
            <person name="Cochard B."/>
            <person name="Lefort F."/>
        </authorList>
    </citation>
    <scope>NUCLEOTIDE SEQUENCE [LARGE SCALE GENOMIC DNA]</scope>
    <source>
        <strain evidence="6 7">UASWS1009</strain>
    </source>
</reference>
<evidence type="ECO:0000256" key="3">
    <source>
        <dbReference type="ARBA" id="ARBA00022833"/>
    </source>
</evidence>
<gene>
    <name evidence="6" type="ORF">QV13_10500</name>
</gene>
<evidence type="ECO:0000259" key="5">
    <source>
        <dbReference type="PROSITE" id="PS51891"/>
    </source>
</evidence>
<dbReference type="AlphaFoldDB" id="A0A1C2DZ30"/>
<dbReference type="Pfam" id="PF04828">
    <property type="entry name" value="GFA"/>
    <property type="match status" value="1"/>
</dbReference>
<dbReference type="GO" id="GO:0016846">
    <property type="term" value="F:carbon-sulfur lyase activity"/>
    <property type="evidence" value="ECO:0007669"/>
    <property type="project" value="InterPro"/>
</dbReference>
<dbReference type="InterPro" id="IPR006913">
    <property type="entry name" value="CENP-V/GFA"/>
</dbReference>
<keyword evidence="4" id="KW-0456">Lyase</keyword>
<dbReference type="GO" id="GO:0046872">
    <property type="term" value="F:metal ion binding"/>
    <property type="evidence" value="ECO:0007669"/>
    <property type="project" value="UniProtKB-KW"/>
</dbReference>
<evidence type="ECO:0000256" key="1">
    <source>
        <dbReference type="ARBA" id="ARBA00005495"/>
    </source>
</evidence>
<proteinExistence type="inferred from homology"/>
<evidence type="ECO:0000256" key="4">
    <source>
        <dbReference type="ARBA" id="ARBA00023239"/>
    </source>
</evidence>
<dbReference type="PROSITE" id="PS51257">
    <property type="entry name" value="PROKAR_LIPOPROTEIN"/>
    <property type="match status" value="1"/>
</dbReference>
<feature type="domain" description="CENP-V/GFA" evidence="5">
    <location>
        <begin position="8"/>
        <end position="112"/>
    </location>
</feature>
<dbReference type="SUPFAM" id="SSF51316">
    <property type="entry name" value="Mss4-like"/>
    <property type="match status" value="1"/>
</dbReference>
<dbReference type="EMBL" id="MDEO01000030">
    <property type="protein sequence ID" value="OCX20008.1"/>
    <property type="molecule type" value="Genomic_DNA"/>
</dbReference>
<dbReference type="PANTHER" id="PTHR33337">
    <property type="entry name" value="GFA DOMAIN-CONTAINING PROTEIN"/>
    <property type="match status" value="1"/>
</dbReference>
<keyword evidence="2" id="KW-0479">Metal-binding</keyword>